<keyword evidence="2" id="KW-1185">Reference proteome</keyword>
<evidence type="ECO:0000313" key="2">
    <source>
        <dbReference type="Proteomes" id="UP001187343"/>
    </source>
</evidence>
<dbReference type="AlphaFoldDB" id="A0AA88TI08"/>
<comment type="caution">
    <text evidence="1">The sequence shown here is derived from an EMBL/GenBank/DDBJ whole genome shotgun (WGS) entry which is preliminary data.</text>
</comment>
<name>A0AA88TI08_9TELE</name>
<protein>
    <submittedName>
        <fullName evidence="1">Uncharacterized protein</fullName>
    </submittedName>
</protein>
<sequence>MNYRCSHMENKISSSDDVNSCLTQEYCKLLAKVEELLKNNPRSEYLPIDSISLRADGQFGHFKFINMCVPDSFLMALYVCYMQHDCIASLFDSSEKLRAPMVFLGNGKYNEAKASWLFGGLYCPTFKVTNNRSDNEKHVIDAWSEPKDHLHMFNELVLPKDHSSLLAKQVSEISLSKFEHLGDVHGLGFSDPNPLLVLVDIHELDIAPPQFVKDDYDRTFELQFLLLTKSSALTHILAGLNVFDRWVLYDDLKLPCDNFNPKCADFKYDFDVHFAGYVNITQDDQDRDVPFGVPETGNRGTVPFNPSRGCNDYKKEHID</sequence>
<accession>A0AA88TI08</accession>
<reference evidence="1" key="1">
    <citation type="submission" date="2023-08" db="EMBL/GenBank/DDBJ databases">
        <title>Chromosome-level Genome Assembly of mud carp (Cirrhinus molitorella).</title>
        <authorList>
            <person name="Liu H."/>
        </authorList>
    </citation>
    <scope>NUCLEOTIDE SEQUENCE</scope>
    <source>
        <strain evidence="1">Prfri</strain>
        <tissue evidence="1">Muscle</tissue>
    </source>
</reference>
<gene>
    <name evidence="1" type="ORF">Q8A67_017086</name>
</gene>
<dbReference type="EMBL" id="JAUYZG010000017">
    <property type="protein sequence ID" value="KAK2883449.1"/>
    <property type="molecule type" value="Genomic_DNA"/>
</dbReference>
<organism evidence="1 2">
    <name type="scientific">Cirrhinus molitorella</name>
    <name type="common">mud carp</name>
    <dbReference type="NCBI Taxonomy" id="172907"/>
    <lineage>
        <taxon>Eukaryota</taxon>
        <taxon>Metazoa</taxon>
        <taxon>Chordata</taxon>
        <taxon>Craniata</taxon>
        <taxon>Vertebrata</taxon>
        <taxon>Euteleostomi</taxon>
        <taxon>Actinopterygii</taxon>
        <taxon>Neopterygii</taxon>
        <taxon>Teleostei</taxon>
        <taxon>Ostariophysi</taxon>
        <taxon>Cypriniformes</taxon>
        <taxon>Cyprinidae</taxon>
        <taxon>Labeoninae</taxon>
        <taxon>Labeonini</taxon>
        <taxon>Cirrhinus</taxon>
    </lineage>
</organism>
<dbReference type="Proteomes" id="UP001187343">
    <property type="component" value="Unassembled WGS sequence"/>
</dbReference>
<proteinExistence type="predicted"/>
<evidence type="ECO:0000313" key="1">
    <source>
        <dbReference type="EMBL" id="KAK2883449.1"/>
    </source>
</evidence>